<dbReference type="InterPro" id="IPR036890">
    <property type="entry name" value="HATPase_C_sf"/>
</dbReference>
<proteinExistence type="predicted"/>
<sequence>MTPPQPLTAPRWTAATLFAGDDDTAAAHRDADWAGTPLGPVESWPSELTAAVATVFDSDVAMLLWWGPELIQIFNHAYAPFLGTKYPTAIGQSAPECWPDVWPDMGPLARKALDGRTSKGTEVRLLMDRRGGLMEETYWTFSYSPVRSADGGALGVFVATSDVTGNVLGERRMTALQRLGSISATRGEHPVSTCRAALTMLSDYRSDLPLLMLYLDPIATFDVDGAHRLGSVDNVVALDDGRTFELVAVGDGMNPDDAHKWIVSGPARAGIAAAAVSGSVQNLEGLSVIGTGPVVESVPVDEIVGLPLRIAGRSEPVGVLAVGTNPLQVVGDQYRWFLDVIASRLSTTLTDVLAFEFQRHRSDALAELDATKTRLLENVSHEFRTPLTMLLAPLKEMSEKAADASGKAAVDIALRNAHRLQRLVDSLLDVARAGSGALSLDAVPTDIAELTRRCLDRFDGAFESAGLKLDAQFELSPSPIVSMDPEKWTRITTNLVANALNYTHEGSIRVALSRSGSNLVLQVSDTGIGLSARDRSKVFDRFYRVQGAHGRSAEGSGIGLALVSELAAALGGTVAVDSEVGVGSTFTVAVPVDDAIAPVWESAVPLESAVVHAHSDGISVHHGTRGDATRSVLLVEDNPDMREYLVGLLTAQNWDVYVAADVETALGHARTTPPSLVLTDVMLPGRSGLDLVREVRSDMALVRLPVVVLTARAGTESAVEGLESGADDYVVKPFAPRELIARIRVHLELSAFREELLAASNNETTTLKEALRTRSTIGTAIGLLMAADNCDADAAFKKLTTFSQHSNRKARDVAAEIVEDFTRR</sequence>
<dbReference type="CDD" id="cd00082">
    <property type="entry name" value="HisKA"/>
    <property type="match status" value="1"/>
</dbReference>
<reference evidence="13" key="1">
    <citation type="submission" date="2017-06" db="EMBL/GenBank/DDBJ databases">
        <authorList>
            <person name="Varghese N."/>
            <person name="Submissions S."/>
        </authorList>
    </citation>
    <scope>NUCLEOTIDE SEQUENCE [LARGE SCALE GENOMIC DNA]</scope>
    <source>
        <strain evidence="13">JCM 23211</strain>
    </source>
</reference>
<dbReference type="InterPro" id="IPR035965">
    <property type="entry name" value="PAS-like_dom_sf"/>
</dbReference>
<dbReference type="PROSITE" id="PS50109">
    <property type="entry name" value="HIS_KIN"/>
    <property type="match status" value="1"/>
</dbReference>
<dbReference type="Gene3D" id="3.40.50.2300">
    <property type="match status" value="1"/>
</dbReference>
<dbReference type="Pfam" id="PF00072">
    <property type="entry name" value="Response_reg"/>
    <property type="match status" value="1"/>
</dbReference>
<dbReference type="PANTHER" id="PTHR43547">
    <property type="entry name" value="TWO-COMPONENT HISTIDINE KINASE"/>
    <property type="match status" value="1"/>
</dbReference>
<dbReference type="Pfam" id="PF02518">
    <property type="entry name" value="HATPase_c"/>
    <property type="match status" value="1"/>
</dbReference>
<feature type="domain" description="Response regulatory" evidence="10">
    <location>
        <begin position="631"/>
        <end position="747"/>
    </location>
</feature>
<dbReference type="SMART" id="SM00387">
    <property type="entry name" value="HATPase_c"/>
    <property type="match status" value="1"/>
</dbReference>
<dbReference type="AlphaFoldDB" id="A0A239MJ60"/>
<dbReference type="OrthoDB" id="163538at2"/>
<evidence type="ECO:0000259" key="9">
    <source>
        <dbReference type="PROSITE" id="PS50109"/>
    </source>
</evidence>
<name>A0A239MJ60_9NOCA</name>
<dbReference type="EMBL" id="FZOW01000018">
    <property type="protein sequence ID" value="SNT42293.1"/>
    <property type="molecule type" value="Genomic_DNA"/>
</dbReference>
<evidence type="ECO:0000256" key="3">
    <source>
        <dbReference type="ARBA" id="ARBA00012438"/>
    </source>
</evidence>
<comment type="catalytic activity">
    <reaction evidence="1">
        <text>ATP + protein L-histidine = ADP + protein N-phospho-L-histidine.</text>
        <dbReference type="EC" id="2.7.13.3"/>
    </reaction>
</comment>
<feature type="domain" description="ANTAR" evidence="11">
    <location>
        <begin position="757"/>
        <end position="818"/>
    </location>
</feature>
<dbReference type="SUPFAM" id="SSF55874">
    <property type="entry name" value="ATPase domain of HSP90 chaperone/DNA topoisomerase II/histidine kinase"/>
    <property type="match status" value="1"/>
</dbReference>
<dbReference type="InterPro" id="IPR003661">
    <property type="entry name" value="HisK_dim/P_dom"/>
</dbReference>
<evidence type="ECO:0000256" key="8">
    <source>
        <dbReference type="PROSITE-ProRule" id="PRU00169"/>
    </source>
</evidence>
<dbReference type="Gene3D" id="1.10.287.130">
    <property type="match status" value="1"/>
</dbReference>
<dbReference type="InterPro" id="IPR005561">
    <property type="entry name" value="ANTAR"/>
</dbReference>
<feature type="modified residue" description="4-aspartylphosphate" evidence="8">
    <location>
        <position position="680"/>
    </location>
</feature>
<dbReference type="Proteomes" id="UP000198327">
    <property type="component" value="Unassembled WGS sequence"/>
</dbReference>
<dbReference type="SUPFAM" id="SSF47384">
    <property type="entry name" value="Homodimeric domain of signal transducing histidine kinase"/>
    <property type="match status" value="1"/>
</dbReference>
<dbReference type="SUPFAM" id="SSF55785">
    <property type="entry name" value="PYP-like sensor domain (PAS domain)"/>
    <property type="match status" value="1"/>
</dbReference>
<evidence type="ECO:0000259" key="11">
    <source>
        <dbReference type="PROSITE" id="PS50921"/>
    </source>
</evidence>
<dbReference type="Pfam" id="PF03861">
    <property type="entry name" value="ANTAR"/>
    <property type="match status" value="1"/>
</dbReference>
<keyword evidence="6 12" id="KW-0418">Kinase</keyword>
<dbReference type="RefSeq" id="WP_089251099.1">
    <property type="nucleotide sequence ID" value="NZ_FZOW01000018.1"/>
</dbReference>
<dbReference type="GO" id="GO:0003723">
    <property type="term" value="F:RNA binding"/>
    <property type="evidence" value="ECO:0007669"/>
    <property type="project" value="InterPro"/>
</dbReference>
<evidence type="ECO:0000256" key="2">
    <source>
        <dbReference type="ARBA" id="ARBA00004236"/>
    </source>
</evidence>
<evidence type="ECO:0000256" key="6">
    <source>
        <dbReference type="ARBA" id="ARBA00022777"/>
    </source>
</evidence>
<dbReference type="SMART" id="SM00448">
    <property type="entry name" value="REC"/>
    <property type="match status" value="1"/>
</dbReference>
<keyword evidence="5" id="KW-0808">Transferase</keyword>
<dbReference type="FunFam" id="3.30.565.10:FF:000006">
    <property type="entry name" value="Sensor histidine kinase WalK"/>
    <property type="match status" value="1"/>
</dbReference>
<dbReference type="InterPro" id="IPR005467">
    <property type="entry name" value="His_kinase_dom"/>
</dbReference>
<dbReference type="EC" id="2.7.13.3" evidence="3"/>
<dbReference type="PANTHER" id="PTHR43547:SF2">
    <property type="entry name" value="HYBRID SIGNAL TRANSDUCTION HISTIDINE KINASE C"/>
    <property type="match status" value="1"/>
</dbReference>
<dbReference type="GO" id="GO:0000155">
    <property type="term" value="F:phosphorelay sensor kinase activity"/>
    <property type="evidence" value="ECO:0007669"/>
    <property type="project" value="InterPro"/>
</dbReference>
<dbReference type="GO" id="GO:0005886">
    <property type="term" value="C:plasma membrane"/>
    <property type="evidence" value="ECO:0007669"/>
    <property type="project" value="UniProtKB-SubCell"/>
</dbReference>
<evidence type="ECO:0000256" key="5">
    <source>
        <dbReference type="ARBA" id="ARBA00022679"/>
    </source>
</evidence>
<dbReference type="Gene3D" id="3.30.450.20">
    <property type="entry name" value="PAS domain"/>
    <property type="match status" value="1"/>
</dbReference>
<evidence type="ECO:0000256" key="7">
    <source>
        <dbReference type="ARBA" id="ARBA00023012"/>
    </source>
</evidence>
<dbReference type="SMART" id="SM01012">
    <property type="entry name" value="ANTAR"/>
    <property type="match status" value="1"/>
</dbReference>
<evidence type="ECO:0000259" key="10">
    <source>
        <dbReference type="PROSITE" id="PS50110"/>
    </source>
</evidence>
<protein>
    <recommendedName>
        <fullName evidence="3">histidine kinase</fullName>
        <ecNumber evidence="3">2.7.13.3</ecNumber>
    </recommendedName>
</protein>
<accession>A0A239MJ60</accession>
<keyword evidence="7" id="KW-0902">Two-component regulatory system</keyword>
<keyword evidence="4 8" id="KW-0597">Phosphoprotein</keyword>
<evidence type="ECO:0000313" key="13">
    <source>
        <dbReference type="Proteomes" id="UP000198327"/>
    </source>
</evidence>
<dbReference type="InterPro" id="IPR001789">
    <property type="entry name" value="Sig_transdc_resp-reg_receiver"/>
</dbReference>
<evidence type="ECO:0000256" key="1">
    <source>
        <dbReference type="ARBA" id="ARBA00000085"/>
    </source>
</evidence>
<organism evidence="12 13">
    <name type="scientific">Rhodococcoides kyotonense</name>
    <dbReference type="NCBI Taxonomy" id="398843"/>
    <lineage>
        <taxon>Bacteria</taxon>
        <taxon>Bacillati</taxon>
        <taxon>Actinomycetota</taxon>
        <taxon>Actinomycetes</taxon>
        <taxon>Mycobacteriales</taxon>
        <taxon>Nocardiaceae</taxon>
        <taxon>Rhodococcoides</taxon>
    </lineage>
</organism>
<dbReference type="InterPro" id="IPR036097">
    <property type="entry name" value="HisK_dim/P_sf"/>
</dbReference>
<dbReference type="InterPro" id="IPR036388">
    <property type="entry name" value="WH-like_DNA-bd_sf"/>
</dbReference>
<evidence type="ECO:0000313" key="12">
    <source>
        <dbReference type="EMBL" id="SNT42293.1"/>
    </source>
</evidence>
<dbReference type="Gene3D" id="1.10.10.10">
    <property type="entry name" value="Winged helix-like DNA-binding domain superfamily/Winged helix DNA-binding domain"/>
    <property type="match status" value="1"/>
</dbReference>
<evidence type="ECO:0000256" key="4">
    <source>
        <dbReference type="ARBA" id="ARBA00022553"/>
    </source>
</evidence>
<dbReference type="SMART" id="SM00388">
    <property type="entry name" value="HisKA"/>
    <property type="match status" value="1"/>
</dbReference>
<keyword evidence="13" id="KW-1185">Reference proteome</keyword>
<dbReference type="InterPro" id="IPR004358">
    <property type="entry name" value="Sig_transdc_His_kin-like_C"/>
</dbReference>
<dbReference type="PRINTS" id="PR00344">
    <property type="entry name" value="BCTRLSENSOR"/>
</dbReference>
<dbReference type="Gene3D" id="3.30.565.10">
    <property type="entry name" value="Histidine kinase-like ATPase, C-terminal domain"/>
    <property type="match status" value="1"/>
</dbReference>
<dbReference type="InterPro" id="IPR011006">
    <property type="entry name" value="CheY-like_superfamily"/>
</dbReference>
<dbReference type="SUPFAM" id="SSF52172">
    <property type="entry name" value="CheY-like"/>
    <property type="match status" value="1"/>
</dbReference>
<dbReference type="InterPro" id="IPR003594">
    <property type="entry name" value="HATPase_dom"/>
</dbReference>
<dbReference type="PROSITE" id="PS50921">
    <property type="entry name" value="ANTAR"/>
    <property type="match status" value="1"/>
</dbReference>
<comment type="subcellular location">
    <subcellularLocation>
        <location evidence="2">Cell membrane</location>
    </subcellularLocation>
</comment>
<feature type="domain" description="Histidine kinase" evidence="9">
    <location>
        <begin position="378"/>
        <end position="594"/>
    </location>
</feature>
<gene>
    <name evidence="12" type="ORF">SAMN05421642_11873</name>
</gene>
<dbReference type="PROSITE" id="PS50110">
    <property type="entry name" value="RESPONSE_REGULATORY"/>
    <property type="match status" value="1"/>
</dbReference>
<dbReference type="Pfam" id="PF00512">
    <property type="entry name" value="HisKA"/>
    <property type="match status" value="1"/>
</dbReference>